<organism evidence="1 2">
    <name type="scientific">Pisolithus tinctorius Marx 270</name>
    <dbReference type="NCBI Taxonomy" id="870435"/>
    <lineage>
        <taxon>Eukaryota</taxon>
        <taxon>Fungi</taxon>
        <taxon>Dikarya</taxon>
        <taxon>Basidiomycota</taxon>
        <taxon>Agaricomycotina</taxon>
        <taxon>Agaricomycetes</taxon>
        <taxon>Agaricomycetidae</taxon>
        <taxon>Boletales</taxon>
        <taxon>Sclerodermatineae</taxon>
        <taxon>Pisolithaceae</taxon>
        <taxon>Pisolithus</taxon>
    </lineage>
</organism>
<dbReference type="STRING" id="870435.A0A0C3NHC9"/>
<proteinExistence type="predicted"/>
<dbReference type="InParanoid" id="A0A0C3NHC9"/>
<dbReference type="OrthoDB" id="2686925at2759"/>
<dbReference type="EMBL" id="KN832084">
    <property type="protein sequence ID" value="KIN94828.1"/>
    <property type="molecule type" value="Genomic_DNA"/>
</dbReference>
<accession>A0A0C3NHC9</accession>
<gene>
    <name evidence="1" type="ORF">M404DRAFT_34667</name>
</gene>
<keyword evidence="2" id="KW-1185">Reference proteome</keyword>
<evidence type="ECO:0000313" key="1">
    <source>
        <dbReference type="EMBL" id="KIN94828.1"/>
    </source>
</evidence>
<sequence>MILRRNNAMTTTVLGSHPTPVSRQSHARKDFKLWAQKVASKFELKAAQFLELSTFINVGRKLNATDLRLRIWQQATSYKILNGIEEIKVESANTKTAVQKVTSGLKGRFQLSTDQMMQVAITCKDMLVQAGRTKYKTLHVDVEDRLKSCADTLGFQNVFGNPVHEQVLRTMIKKECSGIRSKFHTLASHLLSFDGLMFIADCIST</sequence>
<reference evidence="1 2" key="1">
    <citation type="submission" date="2014-04" db="EMBL/GenBank/DDBJ databases">
        <authorList>
            <consortium name="DOE Joint Genome Institute"/>
            <person name="Kuo A."/>
            <person name="Kohler A."/>
            <person name="Costa M.D."/>
            <person name="Nagy L.G."/>
            <person name="Floudas D."/>
            <person name="Copeland A."/>
            <person name="Barry K.W."/>
            <person name="Cichocki N."/>
            <person name="Veneault-Fourrey C."/>
            <person name="LaButti K."/>
            <person name="Lindquist E.A."/>
            <person name="Lipzen A."/>
            <person name="Lundell T."/>
            <person name="Morin E."/>
            <person name="Murat C."/>
            <person name="Sun H."/>
            <person name="Tunlid A."/>
            <person name="Henrissat B."/>
            <person name="Grigoriev I.V."/>
            <person name="Hibbett D.S."/>
            <person name="Martin F."/>
            <person name="Nordberg H.P."/>
            <person name="Cantor M.N."/>
            <person name="Hua S.X."/>
        </authorList>
    </citation>
    <scope>NUCLEOTIDE SEQUENCE [LARGE SCALE GENOMIC DNA]</scope>
    <source>
        <strain evidence="1 2">Marx 270</strain>
    </source>
</reference>
<dbReference type="AlphaFoldDB" id="A0A0C3NHC9"/>
<dbReference type="HOGENOM" id="CLU_1606623_0_0_1"/>
<name>A0A0C3NHC9_PISTI</name>
<evidence type="ECO:0000313" key="2">
    <source>
        <dbReference type="Proteomes" id="UP000054217"/>
    </source>
</evidence>
<dbReference type="Proteomes" id="UP000054217">
    <property type="component" value="Unassembled WGS sequence"/>
</dbReference>
<reference evidence="2" key="2">
    <citation type="submission" date="2015-01" db="EMBL/GenBank/DDBJ databases">
        <title>Evolutionary Origins and Diversification of the Mycorrhizal Mutualists.</title>
        <authorList>
            <consortium name="DOE Joint Genome Institute"/>
            <consortium name="Mycorrhizal Genomics Consortium"/>
            <person name="Kohler A."/>
            <person name="Kuo A."/>
            <person name="Nagy L.G."/>
            <person name="Floudas D."/>
            <person name="Copeland A."/>
            <person name="Barry K.W."/>
            <person name="Cichocki N."/>
            <person name="Veneault-Fourrey C."/>
            <person name="LaButti K."/>
            <person name="Lindquist E.A."/>
            <person name="Lipzen A."/>
            <person name="Lundell T."/>
            <person name="Morin E."/>
            <person name="Murat C."/>
            <person name="Riley R."/>
            <person name="Ohm R."/>
            <person name="Sun H."/>
            <person name="Tunlid A."/>
            <person name="Henrissat B."/>
            <person name="Grigoriev I.V."/>
            <person name="Hibbett D.S."/>
            <person name="Martin F."/>
        </authorList>
    </citation>
    <scope>NUCLEOTIDE SEQUENCE [LARGE SCALE GENOMIC DNA]</scope>
    <source>
        <strain evidence="2">Marx 270</strain>
    </source>
</reference>
<protein>
    <submittedName>
        <fullName evidence="1">Uncharacterized protein</fullName>
    </submittedName>
</protein>